<organism evidence="1 2">
    <name type="scientific">Microdochium trichocladiopsis</name>
    <dbReference type="NCBI Taxonomy" id="1682393"/>
    <lineage>
        <taxon>Eukaryota</taxon>
        <taxon>Fungi</taxon>
        <taxon>Dikarya</taxon>
        <taxon>Ascomycota</taxon>
        <taxon>Pezizomycotina</taxon>
        <taxon>Sordariomycetes</taxon>
        <taxon>Xylariomycetidae</taxon>
        <taxon>Xylariales</taxon>
        <taxon>Microdochiaceae</taxon>
        <taxon>Microdochium</taxon>
    </lineage>
</organism>
<dbReference type="PANTHER" id="PTHR38797">
    <property type="entry name" value="NUCLEAR PORE COMPLEX PROTEIN NUP85-RELATED"/>
    <property type="match status" value="1"/>
</dbReference>
<accession>A0A9P9BTW2</accession>
<dbReference type="RefSeq" id="XP_046016092.1">
    <property type="nucleotide sequence ID" value="XM_046162517.1"/>
</dbReference>
<dbReference type="InterPro" id="IPR053204">
    <property type="entry name" value="Oxopyrrolidines_Biosynth-assoc"/>
</dbReference>
<sequence>MAEHLSLSLRDDDPWYISQNAYNIISAFIQAKDQPDPLEAAKELGALAPANRVLQEAEEAESYVSFLLEFWELFLRIARQVPHDHPAQDRLVQLVAELKELPTSDVESDRVIWTSLEGLENCVQESWIAPSDKEDTFEPLQEWVNLNSMVSRLYGAGLMDWYYFGIWTLRDSFETNDVSLSREDILSSRVSAAAEWIKYSGSRLLHLCETGESSLSEHTSLASAQFSGSSVLSPQRWAFWKAAFEKVADSNEQEEGLRAKASRAASSM</sequence>
<dbReference type="InterPro" id="IPR022085">
    <property type="entry name" value="OpdG"/>
</dbReference>
<protein>
    <submittedName>
        <fullName evidence="1">Uncharacterized protein</fullName>
    </submittedName>
</protein>
<dbReference type="OrthoDB" id="3350591at2759"/>
<comment type="caution">
    <text evidence="1">The sequence shown here is derived from an EMBL/GenBank/DDBJ whole genome shotgun (WGS) entry which is preliminary data.</text>
</comment>
<dbReference type="AlphaFoldDB" id="A0A9P9BTW2"/>
<evidence type="ECO:0000313" key="2">
    <source>
        <dbReference type="Proteomes" id="UP000756346"/>
    </source>
</evidence>
<dbReference type="GeneID" id="70192063"/>
<dbReference type="Pfam" id="PF12311">
    <property type="entry name" value="DUF3632"/>
    <property type="match status" value="1"/>
</dbReference>
<gene>
    <name evidence="1" type="ORF">B0I36DRAFT_429984</name>
</gene>
<name>A0A9P9BTW2_9PEZI</name>
<reference evidence="1" key="1">
    <citation type="journal article" date="2021" name="Nat. Commun.">
        <title>Genetic determinants of endophytism in the Arabidopsis root mycobiome.</title>
        <authorList>
            <person name="Mesny F."/>
            <person name="Miyauchi S."/>
            <person name="Thiergart T."/>
            <person name="Pickel B."/>
            <person name="Atanasova L."/>
            <person name="Karlsson M."/>
            <person name="Huettel B."/>
            <person name="Barry K.W."/>
            <person name="Haridas S."/>
            <person name="Chen C."/>
            <person name="Bauer D."/>
            <person name="Andreopoulos W."/>
            <person name="Pangilinan J."/>
            <person name="LaButti K."/>
            <person name="Riley R."/>
            <person name="Lipzen A."/>
            <person name="Clum A."/>
            <person name="Drula E."/>
            <person name="Henrissat B."/>
            <person name="Kohler A."/>
            <person name="Grigoriev I.V."/>
            <person name="Martin F.M."/>
            <person name="Hacquard S."/>
        </authorList>
    </citation>
    <scope>NUCLEOTIDE SEQUENCE</scope>
    <source>
        <strain evidence="1">MPI-CAGE-CH-0230</strain>
    </source>
</reference>
<dbReference type="EMBL" id="JAGTJQ010000003">
    <property type="protein sequence ID" value="KAH7035999.1"/>
    <property type="molecule type" value="Genomic_DNA"/>
</dbReference>
<dbReference type="Proteomes" id="UP000756346">
    <property type="component" value="Unassembled WGS sequence"/>
</dbReference>
<evidence type="ECO:0000313" key="1">
    <source>
        <dbReference type="EMBL" id="KAH7035999.1"/>
    </source>
</evidence>
<keyword evidence="2" id="KW-1185">Reference proteome</keyword>
<proteinExistence type="predicted"/>
<dbReference type="PANTHER" id="PTHR38797:SF4">
    <property type="entry name" value="NUCLEAR PORE COMPLEX PROTEIN NUP85"/>
    <property type="match status" value="1"/>
</dbReference>